<feature type="compositionally biased region" description="Polar residues" evidence="7">
    <location>
        <begin position="849"/>
        <end position="860"/>
    </location>
</feature>
<feature type="domain" description="Zn(2)-C6 fungal-type" evidence="8">
    <location>
        <begin position="187"/>
        <end position="219"/>
    </location>
</feature>
<dbReference type="PANTHER" id="PTHR31668:SF4">
    <property type="entry name" value="TRANSCRIPTIONAL ACTIVATOR PROTEIN DAL81"/>
    <property type="match status" value="1"/>
</dbReference>
<feature type="compositionally biased region" description="Polar residues" evidence="7">
    <location>
        <begin position="42"/>
        <end position="52"/>
    </location>
</feature>
<evidence type="ECO:0000256" key="5">
    <source>
        <dbReference type="ARBA" id="ARBA00023163"/>
    </source>
</evidence>
<dbReference type="PANTHER" id="PTHR31668">
    <property type="entry name" value="GLUCOSE TRANSPORT TRANSCRIPTION REGULATOR RGT1-RELATED-RELATED"/>
    <property type="match status" value="1"/>
</dbReference>
<evidence type="ECO:0000256" key="4">
    <source>
        <dbReference type="ARBA" id="ARBA00023125"/>
    </source>
</evidence>
<dbReference type="OrthoDB" id="2264294at2759"/>
<feature type="compositionally biased region" description="Basic and acidic residues" evidence="7">
    <location>
        <begin position="957"/>
        <end position="969"/>
    </location>
</feature>
<keyword evidence="1" id="KW-0479">Metal-binding</keyword>
<dbReference type="GO" id="GO:0003677">
    <property type="term" value="F:DNA binding"/>
    <property type="evidence" value="ECO:0007669"/>
    <property type="project" value="UniProtKB-KW"/>
</dbReference>
<feature type="compositionally biased region" description="Polar residues" evidence="7">
    <location>
        <begin position="1017"/>
        <end position="1027"/>
    </location>
</feature>
<feature type="compositionally biased region" description="Polar residues" evidence="7">
    <location>
        <begin position="1047"/>
        <end position="1069"/>
    </location>
</feature>
<keyword evidence="10" id="KW-1185">Reference proteome</keyword>
<dbReference type="SMART" id="SM00066">
    <property type="entry name" value="GAL4"/>
    <property type="match status" value="1"/>
</dbReference>
<reference evidence="9 10" key="1">
    <citation type="submission" date="2020-06" db="EMBL/GenBank/DDBJ databases">
        <title>The yeast mating-type switching endonuclease HO is a domesticated member of an unorthodox homing genetic element family.</title>
        <authorList>
            <person name="Coughlan A.Y."/>
            <person name="Lombardi L."/>
            <person name="Braun-Galleani S."/>
            <person name="Martos A.R."/>
            <person name="Galeote V."/>
            <person name="Bigey F."/>
            <person name="Dequin S."/>
            <person name="Byrne K.P."/>
            <person name="Wolfe K.H."/>
        </authorList>
    </citation>
    <scope>NUCLEOTIDE SEQUENCE [LARGE SCALE GENOMIC DNA]</scope>
    <source>
        <strain evidence="9 10">CBS2947</strain>
    </source>
</reference>
<keyword evidence="5" id="KW-0804">Transcription</keyword>
<name>A0A7H9HTS2_9SACH</name>
<feature type="compositionally biased region" description="Basic and acidic residues" evidence="7">
    <location>
        <begin position="1028"/>
        <end position="1046"/>
    </location>
</feature>
<feature type="region of interest" description="Disordered" evidence="7">
    <location>
        <begin position="145"/>
        <end position="178"/>
    </location>
</feature>
<dbReference type="AlphaFoldDB" id="A0A7H9HTS2"/>
<dbReference type="GO" id="GO:0006351">
    <property type="term" value="P:DNA-templated transcription"/>
    <property type="evidence" value="ECO:0007669"/>
    <property type="project" value="InterPro"/>
</dbReference>
<dbReference type="InterPro" id="IPR050797">
    <property type="entry name" value="Carb_Metab_Trans_Reg"/>
</dbReference>
<dbReference type="PROSITE" id="PS50048">
    <property type="entry name" value="ZN2_CY6_FUNGAL_2"/>
    <property type="match status" value="1"/>
</dbReference>
<dbReference type="GO" id="GO:0000981">
    <property type="term" value="F:DNA-binding transcription factor activity, RNA polymerase II-specific"/>
    <property type="evidence" value="ECO:0007669"/>
    <property type="project" value="InterPro"/>
</dbReference>
<feature type="compositionally biased region" description="Polar residues" evidence="7">
    <location>
        <begin position="997"/>
        <end position="1010"/>
    </location>
</feature>
<dbReference type="CDD" id="cd00067">
    <property type="entry name" value="GAL4"/>
    <property type="match status" value="1"/>
</dbReference>
<gene>
    <name evidence="9" type="ORF">HG537_0D06340</name>
</gene>
<evidence type="ECO:0000256" key="6">
    <source>
        <dbReference type="ARBA" id="ARBA00023242"/>
    </source>
</evidence>
<proteinExistence type="predicted"/>
<dbReference type="Pfam" id="PF00172">
    <property type="entry name" value="Zn_clus"/>
    <property type="match status" value="1"/>
</dbReference>
<feature type="compositionally biased region" description="Polar residues" evidence="7">
    <location>
        <begin position="942"/>
        <end position="956"/>
    </location>
</feature>
<keyword evidence="6" id="KW-0539">Nucleus</keyword>
<protein>
    <recommendedName>
        <fullName evidence="8">Zn(2)-C6 fungal-type domain-containing protein</fullName>
    </recommendedName>
</protein>
<sequence>MSMDSKDTPKETGCDESKVENGGDSGVADGQKDEEVKVGSTGPRSSNIKGNNNFEMLSFNDNYAAILQNLTNDNAQSANLSSISAKNALMSILSDANEANGRQKEGERLTDAESGHGNRNGLNRAGIDRSNLDALLQHYQGLLSKSENTSNQTGAQTPLNSVPDTARSNQTPENQVNSAYPVAGEKPCDHCRRRQIKCVVASNQPGCMKCEAKGIKCTFSELPNNANRFNITSSETARVKHSRSDEYTNGNNIPKKARFNNGENVLQQYSELLQQYNDPSANPNQYVNIGNASSPQIPSVPNLMNSLQTNARDMQLPRPSPPPQNQFPRSSFYVGPTSVYDMNLANHVKLDHIDQIQLSPTVALRKVAPNAQFILRDNFNQKLYIKQEQEIDLVERMIYPHGKILVDIFFKFVHPYFPILHEKVFLEKYSRSYRELSAPLLASIYSLALQRWDFHPKLIGFPKPDVTEQLNEIAYRTFFDMIERPKLSMVQTGLLILRCRSECANNWVINCAVVALAEELGLNVDCQDWRLPKWERGLRRRLAWAVWTQDKWTALIESRHSHLILGRNWLVKMLKEEDFPAESPFIGSAAQEENNYNASNPLGNISLYDMSLTNEDYKDGTLMFKQLVSLSVIVGDIMETFYTEGATHVPPKIEQVLKLAKPLQLKLREWYHSLPAQLSMNNFIPRKLNANATLTLAYFAAEITLHRTIISTLTQDTPKELVQVCRTAAKTRLVAAIEFVRDLKNEHINAFWYSSSTGNLMLIATFASLLYVTSRTKDEAIIFRDCLRNYIWVLRIGSKSFDKSANALKGIHILLAQIPGLLTDEHPKEFVPPTSQPTTLPGQHWKMATEQSPPDFSQLKNLPHDLLQSLSSTQGSSPNVPNIQPVRQSSSPACYNASKSEVNPNSFKNNDNGETERNMSELKNNSTALSQLSPQALPLKKLSSSGAVNNHSPSRAENQRNSHSQDRSIQRVNSATNHNESNPITPQSVGNAVKESSPVSRNPSNGNAVNTGEAANKPSTMSPSSIQDKQRHTDTLDTQRSYEHPKTFSNNDNVASPEGTTSGTQDKPA</sequence>
<organism evidence="9 10">
    <name type="scientific">Torulaspora globosa</name>
    <dbReference type="NCBI Taxonomy" id="48254"/>
    <lineage>
        <taxon>Eukaryota</taxon>
        <taxon>Fungi</taxon>
        <taxon>Dikarya</taxon>
        <taxon>Ascomycota</taxon>
        <taxon>Saccharomycotina</taxon>
        <taxon>Saccharomycetes</taxon>
        <taxon>Saccharomycetales</taxon>
        <taxon>Saccharomycetaceae</taxon>
        <taxon>Torulaspora</taxon>
    </lineage>
</organism>
<dbReference type="EMBL" id="CP059270">
    <property type="protein sequence ID" value="QLQ80633.1"/>
    <property type="molecule type" value="Genomic_DNA"/>
</dbReference>
<evidence type="ECO:0000256" key="3">
    <source>
        <dbReference type="ARBA" id="ARBA00023015"/>
    </source>
</evidence>
<keyword evidence="3" id="KW-0805">Transcription regulation</keyword>
<feature type="region of interest" description="Disordered" evidence="7">
    <location>
        <begin position="942"/>
        <end position="1069"/>
    </location>
</feature>
<keyword evidence="2" id="KW-0862">Zinc</keyword>
<dbReference type="InterPro" id="IPR007219">
    <property type="entry name" value="XnlR_reg_dom"/>
</dbReference>
<evidence type="ECO:0000256" key="7">
    <source>
        <dbReference type="SAM" id="MobiDB-lite"/>
    </source>
</evidence>
<dbReference type="InterPro" id="IPR001138">
    <property type="entry name" value="Zn2Cys6_DnaBD"/>
</dbReference>
<accession>A0A7H9HTS2</accession>
<feature type="compositionally biased region" description="Low complexity" evidence="7">
    <location>
        <begin position="866"/>
        <end position="877"/>
    </location>
</feature>
<feature type="compositionally biased region" description="Basic and acidic residues" evidence="7">
    <location>
        <begin position="1"/>
        <end position="21"/>
    </location>
</feature>
<dbReference type="Pfam" id="PF04082">
    <property type="entry name" value="Fungal_trans"/>
    <property type="match status" value="1"/>
</dbReference>
<feature type="compositionally biased region" description="Polar residues" evidence="7">
    <location>
        <begin position="970"/>
        <end position="990"/>
    </location>
</feature>
<evidence type="ECO:0000256" key="2">
    <source>
        <dbReference type="ARBA" id="ARBA00022833"/>
    </source>
</evidence>
<evidence type="ECO:0000256" key="1">
    <source>
        <dbReference type="ARBA" id="ARBA00022723"/>
    </source>
</evidence>
<feature type="compositionally biased region" description="Polar residues" evidence="7">
    <location>
        <begin position="878"/>
        <end position="912"/>
    </location>
</feature>
<dbReference type="GO" id="GO:0005634">
    <property type="term" value="C:nucleus"/>
    <property type="evidence" value="ECO:0007669"/>
    <property type="project" value="TreeGrafter"/>
</dbReference>
<dbReference type="GO" id="GO:0001080">
    <property type="term" value="P:nitrogen catabolite activation of transcription from RNA polymerase II promoter"/>
    <property type="evidence" value="ECO:0007669"/>
    <property type="project" value="TreeGrafter"/>
</dbReference>
<feature type="region of interest" description="Disordered" evidence="7">
    <location>
        <begin position="99"/>
        <end position="126"/>
    </location>
</feature>
<dbReference type="CDD" id="cd12148">
    <property type="entry name" value="fungal_TF_MHR"/>
    <property type="match status" value="1"/>
</dbReference>
<dbReference type="Proteomes" id="UP000510647">
    <property type="component" value="Chromosome 4"/>
</dbReference>
<feature type="compositionally biased region" description="Basic and acidic residues" evidence="7">
    <location>
        <begin position="101"/>
        <end position="116"/>
    </location>
</feature>
<evidence type="ECO:0000313" key="9">
    <source>
        <dbReference type="EMBL" id="QLQ80633.1"/>
    </source>
</evidence>
<evidence type="ECO:0000259" key="8">
    <source>
        <dbReference type="PROSITE" id="PS50048"/>
    </source>
</evidence>
<feature type="region of interest" description="Disordered" evidence="7">
    <location>
        <begin position="1"/>
        <end position="52"/>
    </location>
</feature>
<dbReference type="GO" id="GO:0008270">
    <property type="term" value="F:zinc ion binding"/>
    <property type="evidence" value="ECO:0007669"/>
    <property type="project" value="InterPro"/>
</dbReference>
<keyword evidence="4" id="KW-0238">DNA-binding</keyword>
<dbReference type="SUPFAM" id="SSF57701">
    <property type="entry name" value="Zn2/Cys6 DNA-binding domain"/>
    <property type="match status" value="1"/>
</dbReference>
<feature type="region of interest" description="Disordered" evidence="7">
    <location>
        <begin position="826"/>
        <end position="922"/>
    </location>
</feature>
<evidence type="ECO:0000313" key="10">
    <source>
        <dbReference type="Proteomes" id="UP000510647"/>
    </source>
</evidence>
<dbReference type="InterPro" id="IPR036864">
    <property type="entry name" value="Zn2-C6_fun-type_DNA-bd_sf"/>
</dbReference>
<dbReference type="Gene3D" id="4.10.240.10">
    <property type="entry name" value="Zn(2)-C6 fungal-type DNA-binding domain"/>
    <property type="match status" value="1"/>
</dbReference>